<dbReference type="GO" id="GO:0004176">
    <property type="term" value="F:ATP-dependent peptidase activity"/>
    <property type="evidence" value="ECO:0007669"/>
    <property type="project" value="InterPro"/>
</dbReference>
<evidence type="ECO:0000256" key="6">
    <source>
        <dbReference type="ARBA" id="ARBA00022692"/>
    </source>
</evidence>
<dbReference type="Proteomes" id="UP000007014">
    <property type="component" value="Chromosome 17"/>
</dbReference>
<dbReference type="CDD" id="cd19501">
    <property type="entry name" value="RecA-like_FtsH"/>
    <property type="match status" value="1"/>
</dbReference>
<dbReference type="InterPro" id="IPR027417">
    <property type="entry name" value="P-loop_NTPase"/>
</dbReference>
<keyword evidence="10" id="KW-0862">Zinc</keyword>
<evidence type="ECO:0000256" key="14">
    <source>
        <dbReference type="ARBA" id="ARBA00023136"/>
    </source>
</evidence>
<dbReference type="eggNOG" id="KOG0731">
    <property type="taxonomic scope" value="Eukaryota"/>
</dbReference>
<dbReference type="Pfam" id="PF00004">
    <property type="entry name" value="AAA"/>
    <property type="match status" value="1"/>
</dbReference>
<feature type="domain" description="AAA+ ATPase" evidence="16">
    <location>
        <begin position="350"/>
        <end position="489"/>
    </location>
</feature>
<dbReference type="InterPro" id="IPR003593">
    <property type="entry name" value="AAA+_ATPase"/>
</dbReference>
<dbReference type="Pfam" id="PF17862">
    <property type="entry name" value="AAA_lid_3"/>
    <property type="match status" value="1"/>
</dbReference>
<dbReference type="Gene3D" id="1.10.8.60">
    <property type="match status" value="1"/>
</dbReference>
<keyword evidence="18" id="KW-1185">Reference proteome</keyword>
<dbReference type="FunFam" id="3.40.50.300:FF:000001">
    <property type="entry name" value="ATP-dependent zinc metalloprotease FtsH"/>
    <property type="match status" value="1"/>
</dbReference>
<dbReference type="STRING" id="280699.M1VKT1"/>
<dbReference type="SUPFAM" id="SSF140990">
    <property type="entry name" value="FtsH protease domain-like"/>
    <property type="match status" value="1"/>
</dbReference>
<dbReference type="MEROPS" id="M41.020"/>
<keyword evidence="7" id="KW-0479">Metal-binding</keyword>
<dbReference type="Gene3D" id="1.20.58.760">
    <property type="entry name" value="Peptidase M41"/>
    <property type="match status" value="1"/>
</dbReference>
<dbReference type="InterPro" id="IPR000642">
    <property type="entry name" value="Peptidase_M41"/>
</dbReference>
<comment type="subcellular location">
    <subcellularLocation>
        <location evidence="2">Membrane</location>
    </subcellularLocation>
</comment>
<evidence type="ECO:0000256" key="1">
    <source>
        <dbReference type="ARBA" id="ARBA00001947"/>
    </source>
</evidence>
<dbReference type="PROSITE" id="PS00674">
    <property type="entry name" value="AAA"/>
    <property type="match status" value="1"/>
</dbReference>
<dbReference type="GO" id="GO:0006508">
    <property type="term" value="P:proteolysis"/>
    <property type="evidence" value="ECO:0007669"/>
    <property type="project" value="UniProtKB-KW"/>
</dbReference>
<dbReference type="GO" id="GO:0005524">
    <property type="term" value="F:ATP binding"/>
    <property type="evidence" value="ECO:0007669"/>
    <property type="project" value="UniProtKB-KW"/>
</dbReference>
<keyword evidence="8" id="KW-0547">Nucleotide-binding</keyword>
<feature type="region of interest" description="Disordered" evidence="15">
    <location>
        <begin position="161"/>
        <end position="183"/>
    </location>
</feature>
<dbReference type="GO" id="GO:0046872">
    <property type="term" value="F:metal ion binding"/>
    <property type="evidence" value="ECO:0007669"/>
    <property type="project" value="UniProtKB-KW"/>
</dbReference>
<dbReference type="GO" id="GO:0004222">
    <property type="term" value="F:metalloendopeptidase activity"/>
    <property type="evidence" value="ECO:0007669"/>
    <property type="project" value="InterPro"/>
</dbReference>
<protein>
    <submittedName>
        <fullName evidence="17">Cell division protein FtsH</fullName>
    </submittedName>
</protein>
<name>M1VKT1_CYAM1</name>
<dbReference type="InterPro" id="IPR003959">
    <property type="entry name" value="ATPase_AAA_core"/>
</dbReference>
<evidence type="ECO:0000256" key="4">
    <source>
        <dbReference type="ARBA" id="ARBA00010550"/>
    </source>
</evidence>
<dbReference type="InterPro" id="IPR041569">
    <property type="entry name" value="AAA_lid_3"/>
</dbReference>
<dbReference type="OrthoDB" id="1413014at2759"/>
<dbReference type="GO" id="GO:0009535">
    <property type="term" value="C:chloroplast thylakoid membrane"/>
    <property type="evidence" value="ECO:0007669"/>
    <property type="project" value="TreeGrafter"/>
</dbReference>
<evidence type="ECO:0000256" key="10">
    <source>
        <dbReference type="ARBA" id="ARBA00022833"/>
    </source>
</evidence>
<evidence type="ECO:0000256" key="5">
    <source>
        <dbReference type="ARBA" id="ARBA00022670"/>
    </source>
</evidence>
<dbReference type="GO" id="GO:0010304">
    <property type="term" value="P:PSII associated light-harvesting complex II catabolic process"/>
    <property type="evidence" value="ECO:0007669"/>
    <property type="project" value="UniProtKB-ARBA"/>
</dbReference>
<keyword evidence="5" id="KW-0645">Protease</keyword>
<gene>
    <name evidence="17" type="ORF">CYME_CMQ295C</name>
</gene>
<dbReference type="InterPro" id="IPR005936">
    <property type="entry name" value="FtsH"/>
</dbReference>
<dbReference type="Gene3D" id="3.40.50.300">
    <property type="entry name" value="P-loop containing nucleotide triphosphate hydrolases"/>
    <property type="match status" value="1"/>
</dbReference>
<dbReference type="InterPro" id="IPR003960">
    <property type="entry name" value="ATPase_AAA_CS"/>
</dbReference>
<keyword evidence="17" id="KW-0131">Cell cycle</keyword>
<evidence type="ECO:0000256" key="7">
    <source>
        <dbReference type="ARBA" id="ARBA00022723"/>
    </source>
</evidence>
<dbReference type="PANTHER" id="PTHR23076">
    <property type="entry name" value="METALLOPROTEASE M41 FTSH"/>
    <property type="match status" value="1"/>
</dbReference>
<evidence type="ECO:0000256" key="15">
    <source>
        <dbReference type="SAM" id="MobiDB-lite"/>
    </source>
</evidence>
<dbReference type="SMART" id="SM00382">
    <property type="entry name" value="AAA"/>
    <property type="match status" value="1"/>
</dbReference>
<accession>M1VKT1</accession>
<dbReference type="InterPro" id="IPR037219">
    <property type="entry name" value="Peptidase_M41-like"/>
</dbReference>
<keyword evidence="6" id="KW-0812">Transmembrane</keyword>
<dbReference type="GeneID" id="16996196"/>
<dbReference type="GO" id="GO:0051301">
    <property type="term" value="P:cell division"/>
    <property type="evidence" value="ECO:0007669"/>
    <property type="project" value="UniProtKB-KW"/>
</dbReference>
<evidence type="ECO:0000256" key="11">
    <source>
        <dbReference type="ARBA" id="ARBA00022840"/>
    </source>
</evidence>
<dbReference type="EMBL" id="AP006499">
    <property type="protein sequence ID" value="BAM82173.1"/>
    <property type="molecule type" value="Genomic_DNA"/>
</dbReference>
<reference evidence="17 18" key="2">
    <citation type="journal article" date="2007" name="BMC Biol.">
        <title>A 100%-complete sequence reveals unusually simple genomic features in the hot-spring red alga Cyanidioschyzon merolae.</title>
        <authorList>
            <person name="Nozaki H."/>
            <person name="Takano H."/>
            <person name="Misumi O."/>
            <person name="Terasawa K."/>
            <person name="Matsuzaki M."/>
            <person name="Maruyama S."/>
            <person name="Nishida K."/>
            <person name="Yagisawa F."/>
            <person name="Yoshida Y."/>
            <person name="Fujiwara T."/>
            <person name="Takio S."/>
            <person name="Tamura K."/>
            <person name="Chung S.J."/>
            <person name="Nakamura S."/>
            <person name="Kuroiwa H."/>
            <person name="Tanaka K."/>
            <person name="Sato N."/>
            <person name="Kuroiwa T."/>
        </authorList>
    </citation>
    <scope>NUCLEOTIDE SEQUENCE [LARGE SCALE GENOMIC DNA]</scope>
    <source>
        <strain evidence="17 18">10D</strain>
    </source>
</reference>
<dbReference type="Gramene" id="CMQ295CT">
    <property type="protein sequence ID" value="CMQ295CT"/>
    <property type="gene ID" value="CMQ295C"/>
</dbReference>
<dbReference type="RefSeq" id="XP_005538209.1">
    <property type="nucleotide sequence ID" value="XM_005538152.1"/>
</dbReference>
<dbReference type="NCBIfam" id="TIGR01241">
    <property type="entry name" value="FtsH_fam"/>
    <property type="match status" value="1"/>
</dbReference>
<dbReference type="KEGG" id="cme:CYME_CMQ295C"/>
<comment type="similarity">
    <text evidence="4">In the N-terminal section; belongs to the AAA ATPase family.</text>
</comment>
<evidence type="ECO:0000256" key="9">
    <source>
        <dbReference type="ARBA" id="ARBA00022801"/>
    </source>
</evidence>
<evidence type="ECO:0000256" key="12">
    <source>
        <dbReference type="ARBA" id="ARBA00022989"/>
    </source>
</evidence>
<evidence type="ECO:0000313" key="18">
    <source>
        <dbReference type="Proteomes" id="UP000007014"/>
    </source>
</evidence>
<evidence type="ECO:0000256" key="8">
    <source>
        <dbReference type="ARBA" id="ARBA00022741"/>
    </source>
</evidence>
<evidence type="ECO:0000256" key="13">
    <source>
        <dbReference type="ARBA" id="ARBA00023049"/>
    </source>
</evidence>
<dbReference type="FunFam" id="1.20.58.760:FF:000001">
    <property type="entry name" value="ATP-dependent zinc metalloprotease FtsH"/>
    <property type="match status" value="1"/>
</dbReference>
<dbReference type="FunFam" id="1.10.8.60:FF:000001">
    <property type="entry name" value="ATP-dependent zinc metalloprotease FtsH"/>
    <property type="match status" value="1"/>
</dbReference>
<keyword evidence="13" id="KW-0482">Metalloprotease</keyword>
<dbReference type="GO" id="GO:0016887">
    <property type="term" value="F:ATP hydrolysis activity"/>
    <property type="evidence" value="ECO:0007669"/>
    <property type="project" value="InterPro"/>
</dbReference>
<keyword evidence="12" id="KW-1133">Transmembrane helix</keyword>
<dbReference type="Pfam" id="PF01434">
    <property type="entry name" value="Peptidase_M41"/>
    <property type="match status" value="1"/>
</dbReference>
<evidence type="ECO:0000256" key="2">
    <source>
        <dbReference type="ARBA" id="ARBA00004370"/>
    </source>
</evidence>
<dbReference type="PANTHER" id="PTHR23076:SF113">
    <property type="entry name" value="ATP-DEPENDENT ZINC METALLOPROTEASE FTSH 1, CHLOROPLASTIC-RELATED"/>
    <property type="match status" value="1"/>
</dbReference>
<keyword evidence="17" id="KW-0132">Cell division</keyword>
<dbReference type="Gene3D" id="3.30.720.210">
    <property type="match status" value="1"/>
</dbReference>
<evidence type="ECO:0000259" key="16">
    <source>
        <dbReference type="SMART" id="SM00382"/>
    </source>
</evidence>
<dbReference type="HOGENOM" id="CLU_000688_16_0_1"/>
<proteinExistence type="inferred from homology"/>
<dbReference type="HAMAP" id="MF_01458">
    <property type="entry name" value="FtsH"/>
    <property type="match status" value="1"/>
</dbReference>
<dbReference type="AlphaFoldDB" id="M1VKT1"/>
<keyword evidence="9" id="KW-0378">Hydrolase</keyword>
<sequence>MFCAFAFFPATLSGKHGFCGAGGALQPARSRLVETPFPGTRARQGPSRVVSKDKLQSGYGVWMTSSLGRIGRLAQELMRDNMVNGTADLGRYRQEFLAIASEADLKGSKVSRTLQRFAAATLAAMIVLHGFEGGSGFPLPVQAAPMTTTTTTTTTKVDANRTAPATGERDTAPVPAGSARGAKEMNSRNVHVRYSEFWDMIVHDRIEKVTFSPDMQRALVIDTDGNRFRMDALPNDPDLLPTLTKHKVDIIVLPAQQDNGIGDFLRSLIFPALLFGGLYFLSRRFSRGVGPGGMGNPLELTRSQAKVQMVPKTGITFNDVAGCDGAKLELQEVVSFLKNSDAFTEVGAQVPRGVILEGPPGTGKTLLARAVAGEAGVPFFSISGSEFVEMFVGVGASRVRDLFSQAKKNAPCIVFIDEIDAVGRQRGAGIAGGNDEREQTLNQLLTEMDGFEGNSGVIVMAATNRSDVLDPALLRPGRFDRRITVDLPDLKGRLEILKVHSRNKPLAAGVDLEMVARRTPGFSGASLQNLMNEAAIFAARRDSKEISNEDIDNAIDRVLLGPAKRDAVMSERRKELVAYHEAGHALVGALTPGYDQPIKVTIIPRGSAGGVTFFAPNEVRAESGMYTRQFLESQLSVALGGRIAEEIIYGPSEATTGAANDLQQVSNIARRMVTQFGMSELLGPVALEQPSGNPFLGRDLGSRSLPSSAATRALIDAEVRRLVDRAYERAKTILTKNRHLLDKLARLLIEKETVSSEEIAMLIAQNNVVMADYAVL</sequence>
<dbReference type="SUPFAM" id="SSF52540">
    <property type="entry name" value="P-loop containing nucleoside triphosphate hydrolases"/>
    <property type="match status" value="1"/>
</dbReference>
<dbReference type="OMA" id="LFLMNQM"/>
<keyword evidence="14" id="KW-0472">Membrane</keyword>
<evidence type="ECO:0000313" key="17">
    <source>
        <dbReference type="EMBL" id="BAM82173.1"/>
    </source>
</evidence>
<comment type="similarity">
    <text evidence="3">In the C-terminal section; belongs to the peptidase M41 family.</text>
</comment>
<keyword evidence="11" id="KW-0067">ATP-binding</keyword>
<comment type="cofactor">
    <cofactor evidence="1">
        <name>Zn(2+)</name>
        <dbReference type="ChEBI" id="CHEBI:29105"/>
    </cofactor>
</comment>
<reference evidence="17 18" key="1">
    <citation type="journal article" date="2004" name="Nature">
        <title>Genome sequence of the ultrasmall unicellular red alga Cyanidioschyzon merolae 10D.</title>
        <authorList>
            <person name="Matsuzaki M."/>
            <person name="Misumi O."/>
            <person name="Shin-i T."/>
            <person name="Maruyama S."/>
            <person name="Takahara M."/>
            <person name="Miyagishima S."/>
            <person name="Mori T."/>
            <person name="Nishida K."/>
            <person name="Yagisawa F."/>
            <person name="Nishida K."/>
            <person name="Yoshida Y."/>
            <person name="Nishimura Y."/>
            <person name="Nakao S."/>
            <person name="Kobayashi T."/>
            <person name="Momoyama Y."/>
            <person name="Higashiyama T."/>
            <person name="Minoda A."/>
            <person name="Sano M."/>
            <person name="Nomoto H."/>
            <person name="Oishi K."/>
            <person name="Hayashi H."/>
            <person name="Ohta F."/>
            <person name="Nishizaka S."/>
            <person name="Haga S."/>
            <person name="Miura S."/>
            <person name="Morishita T."/>
            <person name="Kabeya Y."/>
            <person name="Terasawa K."/>
            <person name="Suzuki Y."/>
            <person name="Ishii Y."/>
            <person name="Asakawa S."/>
            <person name="Takano H."/>
            <person name="Ohta N."/>
            <person name="Kuroiwa H."/>
            <person name="Tanaka K."/>
            <person name="Shimizu N."/>
            <person name="Sugano S."/>
            <person name="Sato N."/>
            <person name="Nozaki H."/>
            <person name="Ogasawara N."/>
            <person name="Kohara Y."/>
            <person name="Kuroiwa T."/>
        </authorList>
    </citation>
    <scope>NUCLEOTIDE SEQUENCE [LARGE SCALE GENOMIC DNA]</scope>
    <source>
        <strain evidence="17 18">10D</strain>
    </source>
</reference>
<evidence type="ECO:0000256" key="3">
    <source>
        <dbReference type="ARBA" id="ARBA00010044"/>
    </source>
</evidence>
<organism evidence="17 18">
    <name type="scientific">Cyanidioschyzon merolae (strain NIES-3377 / 10D)</name>
    <name type="common">Unicellular red alga</name>
    <dbReference type="NCBI Taxonomy" id="280699"/>
    <lineage>
        <taxon>Eukaryota</taxon>
        <taxon>Rhodophyta</taxon>
        <taxon>Bangiophyceae</taxon>
        <taxon>Cyanidiales</taxon>
        <taxon>Cyanidiaceae</taxon>
        <taxon>Cyanidioschyzon</taxon>
    </lineage>
</organism>